<dbReference type="Pfam" id="PF01642">
    <property type="entry name" value="MM_CoA_mutase"/>
    <property type="match status" value="1"/>
</dbReference>
<dbReference type="Gene3D" id="3.20.20.240">
    <property type="entry name" value="Methylmalonyl-CoA mutase"/>
    <property type="match status" value="1"/>
</dbReference>
<sequence length="687" mass="72604">MDQEELRLAADFPATPYETWKKTVEEKELKGAPFEKKMVTKSLEGVDLQPLYVAENWPWAGDPSGFPGFFPYVRGTDAVGKTRHGWDIRQEFREPDPQVANKEIRHDLSRGVRSVVIRLDDAARSGADAARAGASVGRDGVIIHDLAGLEETLAGVGLAAVPVSLEAGAAFLPAALALAEIWRKRKVTAPAGDFGADPLGHLAASGSLPYSLESGLSQVGALAAWTAKTFPKTRSVSVDTSAYHHAGASEVQDLGIALSTAVAYLKAMEAKGLSIDDACRQLSFTLSVGCEEYVQIAKLRAARKLWSLVASTCGASKEAAAMVLRAKSAERMYTRIDPWVNLLRTTVSTFAAAVGGADSVTSLPFDAAIGLPDAKARRIARNTQVILMEESNLYRVADPAGGAWSFEKLTEEMAAKAWGFFQEIEGKGGIVAALSSGFLQETIARTMGERDKAIAKRKVPLTGVSEFPNILEETVIRPAPDIKAAVARTVGRLKPAKIGSLEQVEAIGEALSAGASFAAILATGSGKASVPALPRRHLADSFERLRDAATAWKAKTGSLPTIFLANLGPVSQHTGRASFSKNFFEAGGIQAPGNEGFEDVGSCVAAFKASKAKIAILCSSDKLYPELVPAFAPALKAAGAETLYLAGAPGEQKASYDAAGVDDYIFMGGDVLGMLTAQLIRLGVIAR</sequence>
<evidence type="ECO:0000313" key="8">
    <source>
        <dbReference type="Proteomes" id="UP000233293"/>
    </source>
</evidence>
<dbReference type="InterPro" id="IPR016176">
    <property type="entry name" value="Cbl-dep_enz_cat"/>
</dbReference>
<comment type="cofactor">
    <cofactor evidence="1">
        <name>adenosylcob(III)alamin</name>
        <dbReference type="ChEBI" id="CHEBI:18408"/>
    </cofactor>
</comment>
<evidence type="ECO:0000256" key="4">
    <source>
        <dbReference type="ARBA" id="ARBA00023235"/>
    </source>
</evidence>
<keyword evidence="4" id="KW-0413">Isomerase</keyword>
<evidence type="ECO:0000313" key="7">
    <source>
        <dbReference type="EMBL" id="PKU21357.1"/>
    </source>
</evidence>
<protein>
    <submittedName>
        <fullName evidence="7">Methylmalonyl-CoA mutase</fullName>
    </submittedName>
</protein>
<dbReference type="CDD" id="cd03677">
    <property type="entry name" value="MM_CoA_mutase_beta"/>
    <property type="match status" value="1"/>
</dbReference>
<keyword evidence="3" id="KW-0846">Cobalamin</keyword>
<dbReference type="RefSeq" id="WP_101253800.1">
    <property type="nucleotide sequence ID" value="NZ_PIUM01000068.1"/>
</dbReference>
<evidence type="ECO:0000256" key="2">
    <source>
        <dbReference type="ARBA" id="ARBA00008465"/>
    </source>
</evidence>
<dbReference type="GO" id="GO:0005737">
    <property type="term" value="C:cytoplasm"/>
    <property type="evidence" value="ECO:0007669"/>
    <property type="project" value="TreeGrafter"/>
</dbReference>
<evidence type="ECO:0000256" key="3">
    <source>
        <dbReference type="ARBA" id="ARBA00022628"/>
    </source>
</evidence>
<comment type="caution">
    <text evidence="7">The sequence shown here is derived from an EMBL/GenBank/DDBJ whole genome shotgun (WGS) entry which is preliminary data.</text>
</comment>
<dbReference type="GO" id="GO:0031419">
    <property type="term" value="F:cobalamin binding"/>
    <property type="evidence" value="ECO:0007669"/>
    <property type="project" value="UniProtKB-KW"/>
</dbReference>
<reference evidence="8" key="1">
    <citation type="submission" date="2017-12" db="EMBL/GenBank/DDBJ databases">
        <title>Draft genome sequence of Telmatospirillum siberiense 26-4b1T, an acidotolerant peatland alphaproteobacterium potentially involved in sulfur cycling.</title>
        <authorList>
            <person name="Hausmann B."/>
            <person name="Pjevac P."/>
            <person name="Schreck K."/>
            <person name="Herbold C.W."/>
            <person name="Daims H."/>
            <person name="Wagner M."/>
            <person name="Pester M."/>
            <person name="Loy A."/>
        </authorList>
    </citation>
    <scope>NUCLEOTIDE SEQUENCE [LARGE SCALE GENOMIC DNA]</scope>
    <source>
        <strain evidence="8">26-4b1</strain>
    </source>
</reference>
<dbReference type="OrthoDB" id="9762378at2"/>
<dbReference type="InterPro" id="IPR006099">
    <property type="entry name" value="MeMalonylCoA_mutase_a/b_cat"/>
</dbReference>
<dbReference type="PANTHER" id="PTHR48101:SF4">
    <property type="entry name" value="METHYLMALONYL-COA MUTASE, MITOCHONDRIAL"/>
    <property type="match status" value="1"/>
</dbReference>
<dbReference type="PANTHER" id="PTHR48101">
    <property type="entry name" value="METHYLMALONYL-COA MUTASE, MITOCHONDRIAL-RELATED"/>
    <property type="match status" value="1"/>
</dbReference>
<organism evidence="7 8">
    <name type="scientific">Telmatospirillum siberiense</name>
    <dbReference type="NCBI Taxonomy" id="382514"/>
    <lineage>
        <taxon>Bacteria</taxon>
        <taxon>Pseudomonadati</taxon>
        <taxon>Pseudomonadota</taxon>
        <taxon>Alphaproteobacteria</taxon>
        <taxon>Rhodospirillales</taxon>
        <taxon>Rhodospirillaceae</taxon>
        <taxon>Telmatospirillum</taxon>
    </lineage>
</organism>
<feature type="domain" description="Methylmalonyl-CoA mutase alpha/beta chain catalytic" evidence="6">
    <location>
        <begin position="42"/>
        <end position="496"/>
    </location>
</feature>
<name>A0A2N3PLT1_9PROT</name>
<keyword evidence="8" id="KW-1185">Reference proteome</keyword>
<dbReference type="InterPro" id="IPR036724">
    <property type="entry name" value="Cobalamin-bd_sf"/>
</dbReference>
<dbReference type="Gene3D" id="3.40.50.280">
    <property type="entry name" value="Cobalamin-binding domain"/>
    <property type="match status" value="1"/>
</dbReference>
<dbReference type="GO" id="GO:0046872">
    <property type="term" value="F:metal ion binding"/>
    <property type="evidence" value="ECO:0007669"/>
    <property type="project" value="InterPro"/>
</dbReference>
<gene>
    <name evidence="7" type="ORF">CWS72_27170</name>
</gene>
<comment type="similarity">
    <text evidence="2">Belongs to the methylmalonyl-CoA mutase family.</text>
</comment>
<evidence type="ECO:0000256" key="1">
    <source>
        <dbReference type="ARBA" id="ARBA00001922"/>
    </source>
</evidence>
<proteinExistence type="inferred from homology"/>
<dbReference type="GO" id="GO:0004494">
    <property type="term" value="F:methylmalonyl-CoA mutase activity"/>
    <property type="evidence" value="ECO:0007669"/>
    <property type="project" value="UniProtKB-EC"/>
</dbReference>
<dbReference type="GO" id="GO:0019678">
    <property type="term" value="P:propionate metabolic process, methylmalonyl pathway"/>
    <property type="evidence" value="ECO:0007669"/>
    <property type="project" value="TreeGrafter"/>
</dbReference>
<keyword evidence="5" id="KW-0170">Cobalt</keyword>
<dbReference type="SUPFAM" id="SSF51703">
    <property type="entry name" value="Cobalamin (vitamin B12)-dependent enzymes"/>
    <property type="match status" value="1"/>
</dbReference>
<dbReference type="AlphaFoldDB" id="A0A2N3PLT1"/>
<dbReference type="Proteomes" id="UP000233293">
    <property type="component" value="Unassembled WGS sequence"/>
</dbReference>
<accession>A0A2N3PLT1</accession>
<evidence type="ECO:0000259" key="6">
    <source>
        <dbReference type="Pfam" id="PF01642"/>
    </source>
</evidence>
<dbReference type="SUPFAM" id="SSF52242">
    <property type="entry name" value="Cobalamin (vitamin B12)-binding domain"/>
    <property type="match status" value="1"/>
</dbReference>
<evidence type="ECO:0000256" key="5">
    <source>
        <dbReference type="ARBA" id="ARBA00023285"/>
    </source>
</evidence>
<dbReference type="EMBL" id="PIUM01000068">
    <property type="protein sequence ID" value="PKU21357.1"/>
    <property type="molecule type" value="Genomic_DNA"/>
</dbReference>